<feature type="domain" description="N-acetyltransferase" evidence="1">
    <location>
        <begin position="1"/>
        <end position="151"/>
    </location>
</feature>
<dbReference type="EMBL" id="AZDT01000021">
    <property type="protein sequence ID" value="KRK76300.1"/>
    <property type="molecule type" value="Genomic_DNA"/>
</dbReference>
<dbReference type="GeneID" id="84781949"/>
<dbReference type="Pfam" id="PF13673">
    <property type="entry name" value="Acetyltransf_10"/>
    <property type="match status" value="1"/>
</dbReference>
<dbReference type="Proteomes" id="UP000051162">
    <property type="component" value="Unassembled WGS sequence"/>
</dbReference>
<dbReference type="OrthoDB" id="424368at2"/>
<dbReference type="PATRIC" id="fig|1423773.3.peg.1509"/>
<dbReference type="Gene3D" id="3.40.630.30">
    <property type="match status" value="1"/>
</dbReference>
<gene>
    <name evidence="2" type="ORF">FD30_GL001472</name>
</gene>
<dbReference type="SUPFAM" id="SSF55729">
    <property type="entry name" value="Acyl-CoA N-acyltransferases (Nat)"/>
    <property type="match status" value="1"/>
</dbReference>
<reference evidence="2 3" key="1">
    <citation type="journal article" date="2015" name="Genome Announc.">
        <title>Expanding the biotechnology potential of lactobacilli through comparative genomics of 213 strains and associated genera.</title>
        <authorList>
            <person name="Sun Z."/>
            <person name="Harris H.M."/>
            <person name="McCann A."/>
            <person name="Guo C."/>
            <person name="Argimon S."/>
            <person name="Zhang W."/>
            <person name="Yang X."/>
            <person name="Jeffery I.B."/>
            <person name="Cooney J.C."/>
            <person name="Kagawa T.F."/>
            <person name="Liu W."/>
            <person name="Song Y."/>
            <person name="Salvetti E."/>
            <person name="Wrobel A."/>
            <person name="Rasinkangas P."/>
            <person name="Parkhill J."/>
            <person name="Rea M.C."/>
            <person name="O'Sullivan O."/>
            <person name="Ritari J."/>
            <person name="Douillard F.P."/>
            <person name="Paul Ross R."/>
            <person name="Yang R."/>
            <person name="Briner A.E."/>
            <person name="Felis G.E."/>
            <person name="de Vos W.M."/>
            <person name="Barrangou R."/>
            <person name="Klaenhammer T.R."/>
            <person name="Caufield P.W."/>
            <person name="Cui Y."/>
            <person name="Zhang H."/>
            <person name="O'Toole P.W."/>
        </authorList>
    </citation>
    <scope>NUCLEOTIDE SEQUENCE [LARGE SCALE GENOMIC DNA]</scope>
    <source>
        <strain evidence="2 3">DSM 19117</strain>
    </source>
</reference>
<keyword evidence="3" id="KW-1185">Reference proteome</keyword>
<dbReference type="InterPro" id="IPR016181">
    <property type="entry name" value="Acyl_CoA_acyltransferase"/>
</dbReference>
<accession>A0A0R1JZC6</accession>
<dbReference type="InterPro" id="IPR052564">
    <property type="entry name" value="N-acetyltrans/Recomb-assoc"/>
</dbReference>
<dbReference type="PANTHER" id="PTHR43451">
    <property type="entry name" value="ACETYLTRANSFERASE (GNAT) FAMILY PROTEIN"/>
    <property type="match status" value="1"/>
</dbReference>
<dbReference type="RefSeq" id="WP_024747291.1">
    <property type="nucleotide sequence ID" value="NZ_AZDT01000021.1"/>
</dbReference>
<dbReference type="GO" id="GO:0016747">
    <property type="term" value="F:acyltransferase activity, transferring groups other than amino-acyl groups"/>
    <property type="evidence" value="ECO:0007669"/>
    <property type="project" value="InterPro"/>
</dbReference>
<keyword evidence="2" id="KW-0808">Transferase</keyword>
<evidence type="ECO:0000313" key="2">
    <source>
        <dbReference type="EMBL" id="KRK76300.1"/>
    </source>
</evidence>
<sequence length="151" mass="17718">MHLRSYEPTDLHAVRQLFRETVERVNWRDYSPEQVAAWIGNDDRVTRDRWQKSLLTHQTLVAVEDATLLGFADMTATGYLDRLYVHYAHQGRGIARSLVRTLEEQVAANRYQTYASITARPFFEREGYRLIRETVVERAGVNLLNFEMQKN</sequence>
<proteinExistence type="predicted"/>
<dbReference type="CDD" id="cd04301">
    <property type="entry name" value="NAT_SF"/>
    <property type="match status" value="1"/>
</dbReference>
<name>A0A0R1JZC6_9LACO</name>
<dbReference type="STRING" id="1423773.FD30_GL001472"/>
<dbReference type="PROSITE" id="PS51186">
    <property type="entry name" value="GNAT"/>
    <property type="match status" value="1"/>
</dbReference>
<dbReference type="PANTHER" id="PTHR43451:SF1">
    <property type="entry name" value="ACETYLTRANSFERASE"/>
    <property type="match status" value="1"/>
</dbReference>
<evidence type="ECO:0000259" key="1">
    <source>
        <dbReference type="PROSITE" id="PS51186"/>
    </source>
</evidence>
<evidence type="ECO:0000313" key="3">
    <source>
        <dbReference type="Proteomes" id="UP000051162"/>
    </source>
</evidence>
<organism evidence="2 3">
    <name type="scientific">Levilactobacillus namurensis DSM 19117</name>
    <dbReference type="NCBI Taxonomy" id="1423773"/>
    <lineage>
        <taxon>Bacteria</taxon>
        <taxon>Bacillati</taxon>
        <taxon>Bacillota</taxon>
        <taxon>Bacilli</taxon>
        <taxon>Lactobacillales</taxon>
        <taxon>Lactobacillaceae</taxon>
        <taxon>Levilactobacillus</taxon>
    </lineage>
</organism>
<protein>
    <submittedName>
        <fullName evidence="2">Acetyltransferase</fullName>
    </submittedName>
</protein>
<dbReference type="AlphaFoldDB" id="A0A0R1JZC6"/>
<dbReference type="InterPro" id="IPR000182">
    <property type="entry name" value="GNAT_dom"/>
</dbReference>
<comment type="caution">
    <text evidence="2">The sequence shown here is derived from an EMBL/GenBank/DDBJ whole genome shotgun (WGS) entry which is preliminary data.</text>
</comment>